<organism evidence="13 14">
    <name type="scientific">Eiseniibacteriota bacterium</name>
    <dbReference type="NCBI Taxonomy" id="2212470"/>
    <lineage>
        <taxon>Bacteria</taxon>
        <taxon>Candidatus Eiseniibacteriota</taxon>
    </lineage>
</organism>
<accession>A0A956N9J3</accession>
<dbReference type="SUPFAM" id="SSF69318">
    <property type="entry name" value="Integrin alpha N-terminal domain"/>
    <property type="match status" value="1"/>
</dbReference>
<evidence type="ECO:0000259" key="12">
    <source>
        <dbReference type="Pfam" id="PF23727"/>
    </source>
</evidence>
<dbReference type="EMBL" id="JAGQHS010000011">
    <property type="protein sequence ID" value="MCA9754886.1"/>
    <property type="molecule type" value="Genomic_DNA"/>
</dbReference>
<keyword evidence="6" id="KW-1133">Transmembrane helix</keyword>
<evidence type="ECO:0000256" key="1">
    <source>
        <dbReference type="ARBA" id="ARBA00004138"/>
    </source>
</evidence>
<evidence type="ECO:0000256" key="7">
    <source>
        <dbReference type="ARBA" id="ARBA00023069"/>
    </source>
</evidence>
<evidence type="ECO:0000256" key="8">
    <source>
        <dbReference type="ARBA" id="ARBA00023136"/>
    </source>
</evidence>
<dbReference type="Gene3D" id="2.130.10.10">
    <property type="entry name" value="YVTN repeat-like/Quinoprotein amine dehydrogenase"/>
    <property type="match status" value="1"/>
</dbReference>
<evidence type="ECO:0000256" key="9">
    <source>
        <dbReference type="ARBA" id="ARBA00023273"/>
    </source>
</evidence>
<proteinExistence type="predicted"/>
<dbReference type="Gene3D" id="2.60.40.4070">
    <property type="match status" value="1"/>
</dbReference>
<dbReference type="Pfam" id="PF23727">
    <property type="entry name" value="Beta-prop_FAM234A_B"/>
    <property type="match status" value="1"/>
</dbReference>
<feature type="domain" description="FlgD/Vpr Ig-like" evidence="10">
    <location>
        <begin position="939"/>
        <end position="993"/>
    </location>
</feature>
<sequence>MSTRTAGPSRFPQGLVVSSPFRAMSGTSPVLAVLVLALAAAPFVGPTAAQAQSVVDIFPTTSGAWGLEYHDGFLWMGDDTDGFIKKIDPSNGTVVQTLPTPYDQNHIANGANHGVAWDGTGFWVAGDFGKDFLYKVDLSGAFVDTIPTPTDAVGGLSWNGTQLVVTSYYPNPTAGILLVDPADGSTQGTIPTQGTQPYGIAYDFGTSTYWNGMDDLESDPERIWNLDGVGAVISSFETPNTSPKGVALGGGYMWVIANTIGQSGRSIFKIDLSGAGTPDITPVPAEQQFGIVALGSTETRNQILANDGDGDLVITSIATFAPFSFDSPTLPLTITPGNQASFNVYFDPTVAGNFQANLEIVSNDIDEGTLDVVLFGTGVPLDPTVLVTPDPLTFQDTGVGLVRDRLLTVQNRGFQDLNVVSVTSNDVQVRALGLPELPFPLATFEQLPVQVVLEPDAVGTIDAELSIVTNDPTNPVTVVSVSGDGILAEFAGGEPVWYADGIENVVTVQELPDLTGDGRPEAAMESYDAGASGTPLQTFFGNSHGVGVGIWQAGAGVSGGYGDQCLALGPDLNGDERPEVLRGTAWAGKRVEVRASTTGSLIWQYDTHVDDNGGWVYSVIAMPDVSGDGIEEVLAAAGSDGEPGTGSHQLYCFDGATGAVRFRQFSPDAFLSANWLEDVNGDGLADAIGGAGGNFVDDRVYCVSGASTGSAQLLWSASTGGSVWSLDAIEDVSGDGINDVIAGTWAPSVVCLDGTDGSVLWSHATAGEVIRVESIPDVTGDGHPDVVVAELANFFRVLDGMTGEMHWFFVTGHNTWSATWIPDVDDDGVVDIVAGAQTHSVYCVSGATGEQIWATNVGALVFSVRAVPDVTGNGTWDVLAGTQDLGSPGEGRIWCLEGGSVDPSSVDPTIPTFSGVQLTRVNPNPMRDWVTFSIDSGRDASGEVELDLFDASGRKVRTLAQDVVPGRIQMVWDGRSSSGTALPSGVYFYQLSGLTEDVNAKGRVTLIR</sequence>
<evidence type="ECO:0000313" key="14">
    <source>
        <dbReference type="Proteomes" id="UP000739538"/>
    </source>
</evidence>
<reference evidence="13" key="2">
    <citation type="journal article" date="2021" name="Microbiome">
        <title>Successional dynamics and alternative stable states in a saline activated sludge microbial community over 9 years.</title>
        <authorList>
            <person name="Wang Y."/>
            <person name="Ye J."/>
            <person name="Ju F."/>
            <person name="Liu L."/>
            <person name="Boyd J.A."/>
            <person name="Deng Y."/>
            <person name="Parks D.H."/>
            <person name="Jiang X."/>
            <person name="Yin X."/>
            <person name="Woodcroft B.J."/>
            <person name="Tyson G.W."/>
            <person name="Hugenholtz P."/>
            <person name="Polz M.F."/>
            <person name="Zhang T."/>
        </authorList>
    </citation>
    <scope>NUCLEOTIDE SEQUENCE</scope>
    <source>
        <strain evidence="13">HKST-UBA02</strain>
    </source>
</reference>
<keyword evidence="9" id="KW-0966">Cell projection</keyword>
<dbReference type="NCBIfam" id="NF012200">
    <property type="entry name" value="choice_anch_D"/>
    <property type="match status" value="2"/>
</dbReference>
<evidence type="ECO:0000256" key="5">
    <source>
        <dbReference type="ARBA" id="ARBA00022692"/>
    </source>
</evidence>
<dbReference type="InterPro" id="IPR028994">
    <property type="entry name" value="Integrin_alpha_N"/>
</dbReference>
<comment type="subcellular location">
    <subcellularLocation>
        <location evidence="1">Cell projection</location>
        <location evidence="1">Cilium</location>
    </subcellularLocation>
    <subcellularLocation>
        <location evidence="3">Cytoplasm</location>
    </subcellularLocation>
    <subcellularLocation>
        <location evidence="2">Membrane</location>
        <topology evidence="2">Single-pass membrane protein</topology>
    </subcellularLocation>
</comment>
<keyword evidence="4" id="KW-0963">Cytoplasm</keyword>
<dbReference type="GO" id="GO:0005737">
    <property type="term" value="C:cytoplasm"/>
    <property type="evidence" value="ECO:0007669"/>
    <property type="project" value="UniProtKB-SubCell"/>
</dbReference>
<gene>
    <name evidence="13" type="ORF">KDA27_03720</name>
</gene>
<dbReference type="SUPFAM" id="SSF63825">
    <property type="entry name" value="YWTD domain"/>
    <property type="match status" value="1"/>
</dbReference>
<keyword evidence="5" id="KW-0812">Transmembrane</keyword>
<dbReference type="InterPro" id="IPR053879">
    <property type="entry name" value="HYDIN_VesB_CFA65-like_Ig"/>
</dbReference>
<dbReference type="PANTHER" id="PTHR21419:SF30">
    <property type="entry name" value="IG-LIKE DOMAIN-CONTAINING PROTEIN"/>
    <property type="match status" value="1"/>
</dbReference>
<dbReference type="Pfam" id="PF22544">
    <property type="entry name" value="HYDIN_VesB_CFA65-like_Ig"/>
    <property type="match status" value="1"/>
</dbReference>
<dbReference type="InterPro" id="IPR013783">
    <property type="entry name" value="Ig-like_fold"/>
</dbReference>
<evidence type="ECO:0000313" key="13">
    <source>
        <dbReference type="EMBL" id="MCA9754886.1"/>
    </source>
</evidence>
<dbReference type="InterPro" id="IPR025965">
    <property type="entry name" value="FlgD/Vpr_Ig-like"/>
</dbReference>
<keyword evidence="7" id="KW-0969">Cilium</keyword>
<evidence type="ECO:0000256" key="2">
    <source>
        <dbReference type="ARBA" id="ARBA00004167"/>
    </source>
</evidence>
<dbReference type="InterPro" id="IPR015943">
    <property type="entry name" value="WD40/YVTN_repeat-like_dom_sf"/>
</dbReference>
<name>A0A956N9J3_UNCEI</name>
<evidence type="ECO:0000256" key="6">
    <source>
        <dbReference type="ARBA" id="ARBA00022989"/>
    </source>
</evidence>
<protein>
    <submittedName>
        <fullName evidence="13">Choice-of-anchor D domain-containing protein</fullName>
    </submittedName>
</protein>
<dbReference type="InterPro" id="IPR045232">
    <property type="entry name" value="FAM234"/>
</dbReference>
<feature type="domain" description="FAM234A/B beta-propeller" evidence="12">
    <location>
        <begin position="749"/>
        <end position="866"/>
    </location>
</feature>
<dbReference type="AlphaFoldDB" id="A0A956N9J3"/>
<feature type="domain" description="HYDIN/VesB/CFA65-like Ig-like" evidence="11">
    <location>
        <begin position="285"/>
        <end position="365"/>
    </location>
</feature>
<dbReference type="Pfam" id="PF13860">
    <property type="entry name" value="FlgD_ig"/>
    <property type="match status" value="1"/>
</dbReference>
<comment type="caution">
    <text evidence="13">The sequence shown here is derived from an EMBL/GenBank/DDBJ whole genome shotgun (WGS) entry which is preliminary data.</text>
</comment>
<dbReference type="GO" id="GO:0016020">
    <property type="term" value="C:membrane"/>
    <property type="evidence" value="ECO:0007669"/>
    <property type="project" value="UniProtKB-SubCell"/>
</dbReference>
<evidence type="ECO:0000256" key="4">
    <source>
        <dbReference type="ARBA" id="ARBA00022490"/>
    </source>
</evidence>
<reference evidence="13" key="1">
    <citation type="submission" date="2020-04" db="EMBL/GenBank/DDBJ databases">
        <authorList>
            <person name="Zhang T."/>
        </authorList>
    </citation>
    <scope>NUCLEOTIDE SEQUENCE</scope>
    <source>
        <strain evidence="13">HKST-UBA02</strain>
    </source>
</reference>
<evidence type="ECO:0000259" key="11">
    <source>
        <dbReference type="Pfam" id="PF22544"/>
    </source>
</evidence>
<evidence type="ECO:0000259" key="10">
    <source>
        <dbReference type="Pfam" id="PF13860"/>
    </source>
</evidence>
<dbReference type="Gene3D" id="2.60.40.10">
    <property type="entry name" value="Immunoglobulins"/>
    <property type="match status" value="2"/>
</dbReference>
<dbReference type="InterPro" id="IPR055409">
    <property type="entry name" value="Beta-prop_FAM234A_B"/>
</dbReference>
<dbReference type="PANTHER" id="PTHR21419">
    <property type="match status" value="1"/>
</dbReference>
<dbReference type="Proteomes" id="UP000739538">
    <property type="component" value="Unassembled WGS sequence"/>
</dbReference>
<keyword evidence="8" id="KW-0472">Membrane</keyword>
<evidence type="ECO:0000256" key="3">
    <source>
        <dbReference type="ARBA" id="ARBA00004496"/>
    </source>
</evidence>